<dbReference type="GO" id="GO:0008757">
    <property type="term" value="F:S-adenosylmethionine-dependent methyltransferase activity"/>
    <property type="evidence" value="ECO:0007669"/>
    <property type="project" value="UniProtKB-ARBA"/>
</dbReference>
<evidence type="ECO:0000256" key="1">
    <source>
        <dbReference type="ARBA" id="ARBA00022603"/>
    </source>
</evidence>
<dbReference type="PROSITE" id="PS50280">
    <property type="entry name" value="SET"/>
    <property type="match status" value="1"/>
</dbReference>
<dbReference type="GO" id="GO:0005634">
    <property type="term" value="C:nucleus"/>
    <property type="evidence" value="ECO:0007669"/>
    <property type="project" value="TreeGrafter"/>
</dbReference>
<keyword evidence="11" id="KW-1185">Reference proteome</keyword>
<evidence type="ECO:0000256" key="9">
    <source>
        <dbReference type="ARBA" id="ARBA00093680"/>
    </source>
</evidence>
<keyword evidence="6" id="KW-0862">Zinc</keyword>
<dbReference type="Proteomes" id="UP000675881">
    <property type="component" value="Chromosome 7"/>
</dbReference>
<evidence type="ECO:0000256" key="5">
    <source>
        <dbReference type="ARBA" id="ARBA00022771"/>
    </source>
</evidence>
<dbReference type="GO" id="GO:0008170">
    <property type="term" value="F:N-methyltransferase activity"/>
    <property type="evidence" value="ECO:0007669"/>
    <property type="project" value="UniProtKB-ARBA"/>
</dbReference>
<dbReference type="InterPro" id="IPR046341">
    <property type="entry name" value="SET_dom_sf"/>
</dbReference>
<evidence type="ECO:0000256" key="6">
    <source>
        <dbReference type="ARBA" id="ARBA00022833"/>
    </source>
</evidence>
<reference evidence="10" key="1">
    <citation type="submission" date="2021-02" db="EMBL/GenBank/DDBJ databases">
        <authorList>
            <person name="Bekaert M."/>
        </authorList>
    </citation>
    <scope>NUCLEOTIDE SEQUENCE</scope>
    <source>
        <strain evidence="10">IoA-00</strain>
    </source>
</reference>
<evidence type="ECO:0000256" key="8">
    <source>
        <dbReference type="ARBA" id="ARBA00093635"/>
    </source>
</evidence>
<dbReference type="PROSITE" id="PS50865">
    <property type="entry name" value="ZF_MYND_2"/>
    <property type="match status" value="1"/>
</dbReference>
<keyword evidence="2" id="KW-0808">Transferase</keyword>
<gene>
    <name evidence="10" type="ORF">LSAA_13431</name>
</gene>
<protein>
    <recommendedName>
        <fullName evidence="8">Protein-lysine N-methyltransferase SMYD4</fullName>
    </recommendedName>
    <alternativeName>
        <fullName evidence="9">SET and MYND domain-containing protein 4</fullName>
    </alternativeName>
</protein>
<sequence length="500" mass="57664">MGKKEEASSEYLRASKLVQDPTKASEFITLSEKSFDTFEKEIIVPENAKDKGLDAISFTPNTNFPGLSNAVNIVYEDTKGRFGVATRDIQVGEYIGVEEPVVSRIKKMYQGSHCNGCMQSLEDSCFLPCLHCEDANYCSLVCRSKSFESYHKYECGLSTFLEDALIKMKGKSSEIDDYYRLGFRSISQRPMEYFRKSYNELINASSQLEKDQIFDQKDYKSLSSLVDNYKDGEKDNLWVQISVCFIIRSLREKGYFGESNSKKLNSKSLSNDERIIANLCRRFIQILKYNTHGVFEAFSYKDVRSRVFANGIYSNLAMLNHSCAPNVTKFFRGNKVYVLASAYILKGTEISENYFPYYIFMDKHTRMPWLKDHYCFECNCVACFSNYPLLSDMQKTCPRNYLCSKCKVVLESEKESNEYLVCSKCSEKFLYENLKNDVVGLQDELQYRFDNKLCPEALLEIGQTLATKVVEPDPHLYKFQKLFGFSVKYMKGNKAPLYVI</sequence>
<organism evidence="10 11">
    <name type="scientific">Lepeophtheirus salmonis</name>
    <name type="common">Salmon louse</name>
    <name type="synonym">Caligus salmonis</name>
    <dbReference type="NCBI Taxonomy" id="72036"/>
    <lineage>
        <taxon>Eukaryota</taxon>
        <taxon>Metazoa</taxon>
        <taxon>Ecdysozoa</taxon>
        <taxon>Arthropoda</taxon>
        <taxon>Crustacea</taxon>
        <taxon>Multicrustacea</taxon>
        <taxon>Hexanauplia</taxon>
        <taxon>Copepoda</taxon>
        <taxon>Siphonostomatoida</taxon>
        <taxon>Caligidae</taxon>
        <taxon>Lepeophtheirus</taxon>
    </lineage>
</organism>
<evidence type="ECO:0000256" key="2">
    <source>
        <dbReference type="ARBA" id="ARBA00022679"/>
    </source>
</evidence>
<dbReference type="Gene3D" id="6.10.140.2220">
    <property type="match status" value="1"/>
</dbReference>
<dbReference type="OrthoDB" id="1028014at2759"/>
<dbReference type="InterPro" id="IPR044421">
    <property type="entry name" value="SMYD4_SET"/>
</dbReference>
<comment type="function">
    <text evidence="7">Protein-lysine N-methyltransferase. Monomethylates PRMT5, modulating its transcriptional activity. May also act as a histone methyltransferase. Plays a critical role in cardiac development. Acts as a key epigenetic regulator of gene expression during cardiac development via its dual activities as a methyltransferase and negative regulator of HDAC1.</text>
</comment>
<keyword evidence="4" id="KW-0479">Metal-binding</keyword>
<dbReference type="InterPro" id="IPR001214">
    <property type="entry name" value="SET_dom"/>
</dbReference>
<dbReference type="Pfam" id="PF00856">
    <property type="entry name" value="SET"/>
    <property type="match status" value="1"/>
</dbReference>
<dbReference type="PANTHER" id="PTHR46165:SF6">
    <property type="entry name" value="SET AND MYND DOMAIN-CONTAINING PROTEIN 4-LIKE PROTEIN"/>
    <property type="match status" value="1"/>
</dbReference>
<dbReference type="GO" id="GO:0008270">
    <property type="term" value="F:zinc ion binding"/>
    <property type="evidence" value="ECO:0007669"/>
    <property type="project" value="UniProtKB-KW"/>
</dbReference>
<dbReference type="InterPro" id="IPR002893">
    <property type="entry name" value="Znf_MYND"/>
</dbReference>
<dbReference type="SUPFAM" id="SSF82199">
    <property type="entry name" value="SET domain"/>
    <property type="match status" value="1"/>
</dbReference>
<keyword evidence="3" id="KW-0949">S-adenosyl-L-methionine</keyword>
<name>A0A7R8HC04_LEPSM</name>
<dbReference type="PANTHER" id="PTHR46165">
    <property type="entry name" value="SET AND MYND DOMAIN-CONTAINING PROTEIN 4"/>
    <property type="match status" value="1"/>
</dbReference>
<proteinExistence type="predicted"/>
<dbReference type="Gene3D" id="2.170.270.10">
    <property type="entry name" value="SET domain"/>
    <property type="match status" value="1"/>
</dbReference>
<dbReference type="GO" id="GO:0042826">
    <property type="term" value="F:histone deacetylase binding"/>
    <property type="evidence" value="ECO:0007669"/>
    <property type="project" value="TreeGrafter"/>
</dbReference>
<dbReference type="GO" id="GO:0008276">
    <property type="term" value="F:protein methyltransferase activity"/>
    <property type="evidence" value="ECO:0007669"/>
    <property type="project" value="UniProtKB-ARBA"/>
</dbReference>
<evidence type="ECO:0000256" key="7">
    <source>
        <dbReference type="ARBA" id="ARBA00093423"/>
    </source>
</evidence>
<accession>A0A7R8HC04</accession>
<evidence type="ECO:0000256" key="3">
    <source>
        <dbReference type="ARBA" id="ARBA00022691"/>
    </source>
</evidence>
<keyword evidence="1" id="KW-0489">Methyltransferase</keyword>
<dbReference type="GO" id="GO:0032259">
    <property type="term" value="P:methylation"/>
    <property type="evidence" value="ECO:0007669"/>
    <property type="project" value="UniProtKB-KW"/>
</dbReference>
<dbReference type="CDD" id="cd10536">
    <property type="entry name" value="SET_SMYD4"/>
    <property type="match status" value="1"/>
</dbReference>
<keyword evidence="5" id="KW-0863">Zinc-finger</keyword>
<dbReference type="AlphaFoldDB" id="A0A7R8HC04"/>
<dbReference type="InterPro" id="IPR052097">
    <property type="entry name" value="SET-MYND_domain_protein"/>
</dbReference>
<dbReference type="GO" id="GO:0005737">
    <property type="term" value="C:cytoplasm"/>
    <property type="evidence" value="ECO:0007669"/>
    <property type="project" value="TreeGrafter"/>
</dbReference>
<evidence type="ECO:0000256" key="4">
    <source>
        <dbReference type="ARBA" id="ARBA00022723"/>
    </source>
</evidence>
<evidence type="ECO:0000313" key="11">
    <source>
        <dbReference type="Proteomes" id="UP000675881"/>
    </source>
</evidence>
<evidence type="ECO:0000313" key="10">
    <source>
        <dbReference type="EMBL" id="CAF2998648.1"/>
    </source>
</evidence>
<dbReference type="Gene3D" id="1.10.220.160">
    <property type="match status" value="1"/>
</dbReference>
<dbReference type="EMBL" id="HG994586">
    <property type="protein sequence ID" value="CAF2998648.1"/>
    <property type="molecule type" value="Genomic_DNA"/>
</dbReference>